<reference evidence="1" key="1">
    <citation type="submission" date="2007-10" db="EMBL/GenBank/DDBJ databases">
        <title>Complete sequence of Salinispora arenicola CNS-205.</title>
        <authorList>
            <consortium name="US DOE Joint Genome Institute"/>
            <person name="Copeland A."/>
            <person name="Lucas S."/>
            <person name="Lapidus A."/>
            <person name="Barry K."/>
            <person name="Glavina del Rio T."/>
            <person name="Dalin E."/>
            <person name="Tice H."/>
            <person name="Pitluck S."/>
            <person name="Foster B."/>
            <person name="Schmutz J."/>
            <person name="Larimer F."/>
            <person name="Land M."/>
            <person name="Hauser L."/>
            <person name="Kyrpides N."/>
            <person name="Ivanova N."/>
            <person name="Jensen P.R."/>
            <person name="Moore B.S."/>
            <person name="Penn K."/>
            <person name="Jenkins C."/>
            <person name="Udwary D."/>
            <person name="Xiang L."/>
            <person name="Gontang E."/>
            <person name="Richardson P."/>
        </authorList>
    </citation>
    <scope>NUCLEOTIDE SEQUENCE [LARGE SCALE GENOMIC DNA]</scope>
    <source>
        <strain evidence="1">CNS-205</strain>
    </source>
</reference>
<dbReference type="eggNOG" id="ENOG50322QF">
    <property type="taxonomic scope" value="Bacteria"/>
</dbReference>
<dbReference type="AlphaFoldDB" id="A8M6H9"/>
<accession>A8M6H9</accession>
<dbReference type="OrthoDB" id="3385036at2"/>
<gene>
    <name evidence="1" type="ordered locus">Sare_2872</name>
</gene>
<proteinExistence type="predicted"/>
<name>A8M6H9_SALAI</name>
<dbReference type="KEGG" id="saq:Sare_2872"/>
<dbReference type="STRING" id="391037.Sare_2872"/>
<evidence type="ECO:0000313" key="1">
    <source>
        <dbReference type="EMBL" id="ABV98699.1"/>
    </source>
</evidence>
<organism evidence="1">
    <name type="scientific">Salinispora arenicola (strain CNS-205)</name>
    <dbReference type="NCBI Taxonomy" id="391037"/>
    <lineage>
        <taxon>Bacteria</taxon>
        <taxon>Bacillati</taxon>
        <taxon>Actinomycetota</taxon>
        <taxon>Actinomycetes</taxon>
        <taxon>Micromonosporales</taxon>
        <taxon>Micromonosporaceae</taxon>
        <taxon>Salinispora</taxon>
    </lineage>
</organism>
<dbReference type="EMBL" id="CP000850">
    <property type="protein sequence ID" value="ABV98699.1"/>
    <property type="molecule type" value="Genomic_DNA"/>
</dbReference>
<protein>
    <submittedName>
        <fullName evidence="1">Uncharacterized protein</fullName>
    </submittedName>
</protein>
<sequence length="127" mass="14017">MSRVRIRIDFTPLTDDDEFVLGELTDELAESLREIGGEVERVDRPAVDPDAKGAAELLLGVVTVLAGTDPGYVQALVDVVLSFLQRNTGRRVHLRVGDIELTIDRPTHAQTDELVRTVRAAIERARS</sequence>
<dbReference type="PATRIC" id="fig|391037.6.peg.2904"/>
<dbReference type="HOGENOM" id="CLU_1999021_0_0_11"/>